<gene>
    <name evidence="2" type="ORF">C2G38_1466736</name>
</gene>
<feature type="compositionally biased region" description="Polar residues" evidence="1">
    <location>
        <begin position="170"/>
        <end position="181"/>
    </location>
</feature>
<evidence type="ECO:0000256" key="1">
    <source>
        <dbReference type="SAM" id="MobiDB-lite"/>
    </source>
</evidence>
<dbReference type="Gene3D" id="1.10.150.50">
    <property type="entry name" value="Transcription Factor, Ets-1"/>
    <property type="match status" value="1"/>
</dbReference>
<comment type="caution">
    <text evidence="2">The sequence shown here is derived from an EMBL/GenBank/DDBJ whole genome shotgun (WGS) entry which is preliminary data.</text>
</comment>
<dbReference type="SUPFAM" id="SSF47769">
    <property type="entry name" value="SAM/Pointed domain"/>
    <property type="match status" value="1"/>
</dbReference>
<feature type="region of interest" description="Disordered" evidence="1">
    <location>
        <begin position="161"/>
        <end position="181"/>
    </location>
</feature>
<dbReference type="Proteomes" id="UP000266673">
    <property type="component" value="Unassembled WGS sequence"/>
</dbReference>
<evidence type="ECO:0000313" key="3">
    <source>
        <dbReference type="Proteomes" id="UP000266673"/>
    </source>
</evidence>
<proteinExistence type="predicted"/>
<dbReference type="InterPro" id="IPR013761">
    <property type="entry name" value="SAM/pointed_sf"/>
</dbReference>
<dbReference type="AlphaFoldDB" id="A0A397V4Q4"/>
<evidence type="ECO:0008006" key="4">
    <source>
        <dbReference type="Google" id="ProtNLM"/>
    </source>
</evidence>
<protein>
    <recommendedName>
        <fullName evidence="4">SAM domain-containing protein</fullName>
    </recommendedName>
</protein>
<accession>A0A397V4Q4</accession>
<dbReference type="OrthoDB" id="2374531at2759"/>
<sequence length="237" mass="27542">MSRWYRWHEEPLPSAEVVEKWEHDDIVKFLSEKKYFGLNDDDIKIIKNKNFNGTAFLRLTEDKLEKWGISEGPVIVIADFVKTLNTYVVTKEVHCTASYNRKIAKFQWTITREMVSLAGLKKKLQEYFTFPDGTEEEHIVISRVLDVFPPIKRKISTPRMEKTKPGMNEVSKNSDQIKSDSQVESVERKSIHLSTDEDLMSIVWTASPKIDLAIIVDTSTVLILYFPKDESSFRFES</sequence>
<keyword evidence="3" id="KW-1185">Reference proteome</keyword>
<name>A0A397V4Q4_9GLOM</name>
<dbReference type="EMBL" id="QKWP01000636">
    <property type="protein sequence ID" value="RIB17012.1"/>
    <property type="molecule type" value="Genomic_DNA"/>
</dbReference>
<organism evidence="2 3">
    <name type="scientific">Gigaspora rosea</name>
    <dbReference type="NCBI Taxonomy" id="44941"/>
    <lineage>
        <taxon>Eukaryota</taxon>
        <taxon>Fungi</taxon>
        <taxon>Fungi incertae sedis</taxon>
        <taxon>Mucoromycota</taxon>
        <taxon>Glomeromycotina</taxon>
        <taxon>Glomeromycetes</taxon>
        <taxon>Diversisporales</taxon>
        <taxon>Gigasporaceae</taxon>
        <taxon>Gigaspora</taxon>
    </lineage>
</organism>
<reference evidence="2 3" key="1">
    <citation type="submission" date="2018-06" db="EMBL/GenBank/DDBJ databases">
        <title>Comparative genomics reveals the genomic features of Rhizophagus irregularis, R. cerebriforme, R. diaphanum and Gigaspora rosea, and their symbiotic lifestyle signature.</title>
        <authorList>
            <person name="Morin E."/>
            <person name="San Clemente H."/>
            <person name="Chen E.C.H."/>
            <person name="De La Providencia I."/>
            <person name="Hainaut M."/>
            <person name="Kuo A."/>
            <person name="Kohler A."/>
            <person name="Murat C."/>
            <person name="Tang N."/>
            <person name="Roy S."/>
            <person name="Loubradou J."/>
            <person name="Henrissat B."/>
            <person name="Grigoriev I.V."/>
            <person name="Corradi N."/>
            <person name="Roux C."/>
            <person name="Martin F.M."/>
        </authorList>
    </citation>
    <scope>NUCLEOTIDE SEQUENCE [LARGE SCALE GENOMIC DNA]</scope>
    <source>
        <strain evidence="2 3">DAOM 194757</strain>
    </source>
</reference>
<evidence type="ECO:0000313" key="2">
    <source>
        <dbReference type="EMBL" id="RIB17012.1"/>
    </source>
</evidence>